<reference evidence="2" key="1">
    <citation type="journal article" date="2019" name="Int. J. Syst. Evol. Microbiol.">
        <title>The Global Catalogue of Microorganisms (GCM) 10K type strain sequencing project: providing services to taxonomists for standard genome sequencing and annotation.</title>
        <authorList>
            <consortium name="The Broad Institute Genomics Platform"/>
            <consortium name="The Broad Institute Genome Sequencing Center for Infectious Disease"/>
            <person name="Wu L."/>
            <person name="Ma J."/>
        </authorList>
    </citation>
    <scope>NUCLEOTIDE SEQUENCE [LARGE SCALE GENOMIC DNA]</scope>
    <source>
        <strain evidence="2">JCM 17975</strain>
    </source>
</reference>
<dbReference type="RefSeq" id="WP_301312093.1">
    <property type="nucleotide sequence ID" value="NZ_BAABHM010000016.1"/>
</dbReference>
<evidence type="ECO:0000313" key="2">
    <source>
        <dbReference type="Proteomes" id="UP001500843"/>
    </source>
</evidence>
<keyword evidence="2" id="KW-1185">Reference proteome</keyword>
<organism evidence="1 2">
    <name type="scientific">Promicromonospora umidemergens</name>
    <dbReference type="NCBI Taxonomy" id="629679"/>
    <lineage>
        <taxon>Bacteria</taxon>
        <taxon>Bacillati</taxon>
        <taxon>Actinomycetota</taxon>
        <taxon>Actinomycetes</taxon>
        <taxon>Micrococcales</taxon>
        <taxon>Promicromonosporaceae</taxon>
        <taxon>Promicromonospora</taxon>
    </lineage>
</organism>
<evidence type="ECO:0000313" key="1">
    <source>
        <dbReference type="EMBL" id="GAA4710106.1"/>
    </source>
</evidence>
<sequence>MLYIYDGANDGDTIYVRVQWWAAGYPDDTTYCGSSMPPTPATS</sequence>
<comment type="caution">
    <text evidence="1">The sequence shown here is derived from an EMBL/GenBank/DDBJ whole genome shotgun (WGS) entry which is preliminary data.</text>
</comment>
<dbReference type="EMBL" id="BAABHM010000016">
    <property type="protein sequence ID" value="GAA4710106.1"/>
    <property type="molecule type" value="Genomic_DNA"/>
</dbReference>
<accession>A0ABP8XLT7</accession>
<protein>
    <submittedName>
        <fullName evidence="1">Uncharacterized protein</fullName>
    </submittedName>
</protein>
<dbReference type="Proteomes" id="UP001500843">
    <property type="component" value="Unassembled WGS sequence"/>
</dbReference>
<name>A0ABP8XLT7_9MICO</name>
<gene>
    <name evidence="1" type="ORF">GCM10023198_36100</name>
</gene>
<proteinExistence type="predicted"/>